<proteinExistence type="predicted"/>
<gene>
    <name evidence="1" type="ORF">L2E82_36478</name>
</gene>
<sequence length="70" mass="7436">MCHWLSRIPHLLLQPCAADPLLRHLSLSPDPPPFPDEGLLWGSASTENANPAIKSAAAGAAVVVCDRNQP</sequence>
<reference evidence="2" key="1">
    <citation type="journal article" date="2022" name="Mol. Ecol. Resour.">
        <title>The genomes of chicory, endive, great burdock and yacon provide insights into Asteraceae palaeo-polyploidization history and plant inulin production.</title>
        <authorList>
            <person name="Fan W."/>
            <person name="Wang S."/>
            <person name="Wang H."/>
            <person name="Wang A."/>
            <person name="Jiang F."/>
            <person name="Liu H."/>
            <person name="Zhao H."/>
            <person name="Xu D."/>
            <person name="Zhang Y."/>
        </authorList>
    </citation>
    <scope>NUCLEOTIDE SEQUENCE [LARGE SCALE GENOMIC DNA]</scope>
    <source>
        <strain evidence="2">cv. Punajuju</strain>
    </source>
</reference>
<comment type="caution">
    <text evidence="1">The sequence shown here is derived from an EMBL/GenBank/DDBJ whole genome shotgun (WGS) entry which is preliminary data.</text>
</comment>
<name>A0ACB9BRS3_CICIN</name>
<reference evidence="1 2" key="2">
    <citation type="journal article" date="2022" name="Mol. Ecol. Resour.">
        <title>The genomes of chicory, endive, great burdock and yacon provide insights into Asteraceae paleo-polyploidization history and plant inulin production.</title>
        <authorList>
            <person name="Fan W."/>
            <person name="Wang S."/>
            <person name="Wang H."/>
            <person name="Wang A."/>
            <person name="Jiang F."/>
            <person name="Liu H."/>
            <person name="Zhao H."/>
            <person name="Xu D."/>
            <person name="Zhang Y."/>
        </authorList>
    </citation>
    <scope>NUCLEOTIDE SEQUENCE [LARGE SCALE GENOMIC DNA]</scope>
    <source>
        <strain evidence="2">cv. Punajuju</strain>
        <tissue evidence="1">Leaves</tissue>
    </source>
</reference>
<accession>A0ACB9BRS3</accession>
<dbReference type="EMBL" id="CM042014">
    <property type="protein sequence ID" value="KAI3724692.1"/>
    <property type="molecule type" value="Genomic_DNA"/>
</dbReference>
<organism evidence="1 2">
    <name type="scientific">Cichorium intybus</name>
    <name type="common">Chicory</name>
    <dbReference type="NCBI Taxonomy" id="13427"/>
    <lineage>
        <taxon>Eukaryota</taxon>
        <taxon>Viridiplantae</taxon>
        <taxon>Streptophyta</taxon>
        <taxon>Embryophyta</taxon>
        <taxon>Tracheophyta</taxon>
        <taxon>Spermatophyta</taxon>
        <taxon>Magnoliopsida</taxon>
        <taxon>eudicotyledons</taxon>
        <taxon>Gunneridae</taxon>
        <taxon>Pentapetalae</taxon>
        <taxon>asterids</taxon>
        <taxon>campanulids</taxon>
        <taxon>Asterales</taxon>
        <taxon>Asteraceae</taxon>
        <taxon>Cichorioideae</taxon>
        <taxon>Cichorieae</taxon>
        <taxon>Cichoriinae</taxon>
        <taxon>Cichorium</taxon>
    </lineage>
</organism>
<protein>
    <submittedName>
        <fullName evidence="1">Uncharacterized protein</fullName>
    </submittedName>
</protein>
<dbReference type="Proteomes" id="UP001055811">
    <property type="component" value="Linkage Group LG06"/>
</dbReference>
<evidence type="ECO:0000313" key="1">
    <source>
        <dbReference type="EMBL" id="KAI3724692.1"/>
    </source>
</evidence>
<keyword evidence="2" id="KW-1185">Reference proteome</keyword>
<evidence type="ECO:0000313" key="2">
    <source>
        <dbReference type="Proteomes" id="UP001055811"/>
    </source>
</evidence>